<name>A0A2T4A9B0_TRIHA</name>
<dbReference type="Gene3D" id="3.30.810.10">
    <property type="entry name" value="2-Layer Sandwich"/>
    <property type="match status" value="1"/>
</dbReference>
<protein>
    <recommendedName>
        <fullName evidence="2">PIPK domain-containing protein</fullName>
    </recommendedName>
</protein>
<keyword evidence="4" id="KW-1185">Reference proteome</keyword>
<dbReference type="InterPro" id="IPR023610">
    <property type="entry name" value="PInositol-4/5-P-5/4-kinase"/>
</dbReference>
<dbReference type="GeneID" id="36629003"/>
<dbReference type="Gene3D" id="3.30.800.10">
    <property type="entry name" value="Phosphatidylinositol Phosphate Kinase II Beta"/>
    <property type="match status" value="1"/>
</dbReference>
<evidence type="ECO:0000256" key="1">
    <source>
        <dbReference type="PROSITE-ProRule" id="PRU00781"/>
    </source>
</evidence>
<gene>
    <name evidence="3" type="ORF">M431DRAFT_520551</name>
</gene>
<dbReference type="STRING" id="983964.A0A2T4A9B0"/>
<keyword evidence="1" id="KW-0808">Transferase</keyword>
<dbReference type="GO" id="GO:0016308">
    <property type="term" value="F:1-phosphatidylinositol-4-phosphate 5-kinase activity"/>
    <property type="evidence" value="ECO:0007669"/>
    <property type="project" value="TreeGrafter"/>
</dbReference>
<evidence type="ECO:0000313" key="3">
    <source>
        <dbReference type="EMBL" id="PTB53573.1"/>
    </source>
</evidence>
<organism evidence="3 4">
    <name type="scientific">Trichoderma harzianum CBS 226.95</name>
    <dbReference type="NCBI Taxonomy" id="983964"/>
    <lineage>
        <taxon>Eukaryota</taxon>
        <taxon>Fungi</taxon>
        <taxon>Dikarya</taxon>
        <taxon>Ascomycota</taxon>
        <taxon>Pezizomycotina</taxon>
        <taxon>Sordariomycetes</taxon>
        <taxon>Hypocreomycetidae</taxon>
        <taxon>Hypocreales</taxon>
        <taxon>Hypocreaceae</taxon>
        <taxon>Trichoderma</taxon>
    </lineage>
</organism>
<dbReference type="SUPFAM" id="SSF56104">
    <property type="entry name" value="SAICAR synthase-like"/>
    <property type="match status" value="1"/>
</dbReference>
<dbReference type="Pfam" id="PF01504">
    <property type="entry name" value="PIP5K"/>
    <property type="match status" value="1"/>
</dbReference>
<keyword evidence="1" id="KW-0067">ATP-binding</keyword>
<dbReference type="GO" id="GO:0005886">
    <property type="term" value="C:plasma membrane"/>
    <property type="evidence" value="ECO:0007669"/>
    <property type="project" value="TreeGrafter"/>
</dbReference>
<dbReference type="InterPro" id="IPR027483">
    <property type="entry name" value="PInositol-4-P-4/5-kinase_C_sf"/>
</dbReference>
<evidence type="ECO:0000313" key="4">
    <source>
        <dbReference type="Proteomes" id="UP000241690"/>
    </source>
</evidence>
<accession>A0A2T4A9B0</accession>
<dbReference type="EMBL" id="KZ679681">
    <property type="protein sequence ID" value="PTB53573.1"/>
    <property type="molecule type" value="Genomic_DNA"/>
</dbReference>
<dbReference type="PANTHER" id="PTHR23086">
    <property type="entry name" value="PHOSPHATIDYLINOSITOL-4-PHOSPHATE 5-KINASE"/>
    <property type="match status" value="1"/>
</dbReference>
<dbReference type="Proteomes" id="UP000241690">
    <property type="component" value="Unassembled WGS sequence"/>
</dbReference>
<feature type="domain" description="PIPK" evidence="2">
    <location>
        <begin position="1"/>
        <end position="367"/>
    </location>
</feature>
<dbReference type="GO" id="GO:0046854">
    <property type="term" value="P:phosphatidylinositol phosphate biosynthetic process"/>
    <property type="evidence" value="ECO:0007669"/>
    <property type="project" value="TreeGrafter"/>
</dbReference>
<dbReference type="InterPro" id="IPR027484">
    <property type="entry name" value="PInositol-4-P-5-kinase_N"/>
</dbReference>
<dbReference type="PROSITE" id="PS51455">
    <property type="entry name" value="PIPK"/>
    <property type="match status" value="1"/>
</dbReference>
<reference evidence="3 4" key="1">
    <citation type="submission" date="2016-07" db="EMBL/GenBank/DDBJ databases">
        <title>Multiple horizontal gene transfer events from other fungi enriched the ability of initially mycotrophic Trichoderma (Ascomycota) to feed on dead plant biomass.</title>
        <authorList>
            <consortium name="DOE Joint Genome Institute"/>
            <person name="Aerts A."/>
            <person name="Atanasova L."/>
            <person name="Chenthamara K."/>
            <person name="Zhang J."/>
            <person name="Grujic M."/>
            <person name="Henrissat B."/>
            <person name="Kuo A."/>
            <person name="Salamov A."/>
            <person name="Lipzen A."/>
            <person name="Labutti K."/>
            <person name="Barry K."/>
            <person name="Miao Y."/>
            <person name="Rahimi M.J."/>
            <person name="Shen Q."/>
            <person name="Grigoriev I.V."/>
            <person name="Kubicek C.P."/>
            <person name="Druzhinina I.S."/>
        </authorList>
    </citation>
    <scope>NUCLEOTIDE SEQUENCE [LARGE SCALE GENOMIC DNA]</scope>
    <source>
        <strain evidence="3 4">CBS 226.95</strain>
    </source>
</reference>
<sequence>MQGRTRRISTKIIRAIVNGENAETEQKARSLCAQLIHYIFNFFYIWNLDLKLYRGDDFLALRRDVWHLNNGAYTQSFQPADESPSPGSNEQHTTILVPMGSLGYSGSTFFESLDGKYIVKSLDRHFEHHFFTHELLTPYLIHMREHPDSLLVRITDLLQVSHTTLGGIFGTEPTHHVVMENLLYGTRQAGDASHCETYDLKPKDYFFPERDIANGNLASQSVKNKLVDHFPGKVQISHEATEELMALLDTDTKFLADFNVLDYSLFLVRYPCTAEPPYAGPSKPAAQNKLAAKPIDCWRTGVVSSDEQWVYRAVLLDFFWARHKFHARTMSGIVGAFNIWAGQGPMTITTEPFEYRKRFMKMVQKLLVGRECDE</sequence>
<dbReference type="PANTHER" id="PTHR23086:SF126">
    <property type="entry name" value="PIPK DOMAIN-CONTAINING PROTEIN"/>
    <property type="match status" value="1"/>
</dbReference>
<proteinExistence type="predicted"/>
<keyword evidence="1" id="KW-0418">Kinase</keyword>
<keyword evidence="1" id="KW-0547">Nucleotide-binding</keyword>
<dbReference type="GO" id="GO:0005524">
    <property type="term" value="F:ATP binding"/>
    <property type="evidence" value="ECO:0007669"/>
    <property type="project" value="UniProtKB-UniRule"/>
</dbReference>
<dbReference type="SMART" id="SM00330">
    <property type="entry name" value="PIPKc"/>
    <property type="match status" value="1"/>
</dbReference>
<dbReference type="AlphaFoldDB" id="A0A2T4A9B0"/>
<dbReference type="InterPro" id="IPR002498">
    <property type="entry name" value="PInositol-4-P-4/5-kinase_core"/>
</dbReference>
<evidence type="ECO:0000259" key="2">
    <source>
        <dbReference type="PROSITE" id="PS51455"/>
    </source>
</evidence>
<dbReference type="RefSeq" id="XP_024773250.1">
    <property type="nucleotide sequence ID" value="XM_024920434.1"/>
</dbReference>